<comment type="caution">
    <text evidence="12">The sequence shown here is derived from an EMBL/GenBank/DDBJ whole genome shotgun (WGS) entry which is preliminary data.</text>
</comment>
<dbReference type="InterPro" id="IPR017972">
    <property type="entry name" value="Cyt_P450_CS"/>
</dbReference>
<evidence type="ECO:0000256" key="5">
    <source>
        <dbReference type="ARBA" id="ARBA00022723"/>
    </source>
</evidence>
<evidence type="ECO:0000256" key="10">
    <source>
        <dbReference type="PIRSR" id="PIRSR602401-1"/>
    </source>
</evidence>
<dbReference type="PANTHER" id="PTHR47943">
    <property type="entry name" value="CYTOCHROME P450 93A3-LIKE"/>
    <property type="match status" value="1"/>
</dbReference>
<dbReference type="InterPro" id="IPR002401">
    <property type="entry name" value="Cyt_P450_E_grp-I"/>
</dbReference>
<comment type="subcellular location">
    <subcellularLocation>
        <location evidence="2">Membrane</location>
    </subcellularLocation>
</comment>
<keyword evidence="6" id="KW-0560">Oxidoreductase</keyword>
<accession>A0A7J6FLD6</accession>
<dbReference type="GO" id="GO:0016020">
    <property type="term" value="C:membrane"/>
    <property type="evidence" value="ECO:0007669"/>
    <property type="project" value="UniProtKB-SubCell"/>
</dbReference>
<comment type="similarity">
    <text evidence="3">Belongs to the cytochrome P450 family.</text>
</comment>
<dbReference type="FunFam" id="1.10.630.10:FF:000011">
    <property type="entry name" value="Cytochrome P450 83B1"/>
    <property type="match status" value="2"/>
</dbReference>
<dbReference type="FunFam" id="1.10.630.10:FF:000126">
    <property type="entry name" value="Predicted protein"/>
    <property type="match status" value="1"/>
</dbReference>
<protein>
    <recommendedName>
        <fullName evidence="14">Cytochrome P450</fullName>
    </recommendedName>
</protein>
<name>A0A7J6FLD6_CANSA</name>
<evidence type="ECO:0000256" key="11">
    <source>
        <dbReference type="SAM" id="SignalP"/>
    </source>
</evidence>
<feature type="binding site" description="axial binding residue" evidence="10">
    <location>
        <position position="1356"/>
    </location>
    <ligand>
        <name>heme</name>
        <dbReference type="ChEBI" id="CHEBI:30413"/>
    </ligand>
    <ligandPart>
        <name>Fe</name>
        <dbReference type="ChEBI" id="CHEBI:18248"/>
    </ligandPart>
</feature>
<evidence type="ECO:0000256" key="6">
    <source>
        <dbReference type="ARBA" id="ARBA00023002"/>
    </source>
</evidence>
<dbReference type="GO" id="GO:0020037">
    <property type="term" value="F:heme binding"/>
    <property type="evidence" value="ECO:0007669"/>
    <property type="project" value="InterPro"/>
</dbReference>
<keyword evidence="8" id="KW-0503">Monooxygenase</keyword>
<keyword evidence="11" id="KW-0732">Signal</keyword>
<evidence type="ECO:0000256" key="4">
    <source>
        <dbReference type="ARBA" id="ARBA00022617"/>
    </source>
</evidence>
<dbReference type="PROSITE" id="PS00086">
    <property type="entry name" value="CYTOCHROME_P450"/>
    <property type="match status" value="4"/>
</dbReference>
<dbReference type="FunFam" id="1.10.630.10:FF:000023">
    <property type="entry name" value="Cytochrome P450 family protein"/>
    <property type="match status" value="1"/>
</dbReference>
<keyword evidence="5 10" id="KW-0479">Metal-binding</keyword>
<evidence type="ECO:0000256" key="8">
    <source>
        <dbReference type="ARBA" id="ARBA00023033"/>
    </source>
</evidence>
<sequence length="1855" mass="212005">MTNWLWIVLTLVLFLVGYVLRNKTNEKKKNLPPGPKGYPLIGSLNLLGEKPHRDLERLSKKYGPIMHMRLGLIPTIVVSSPKAAELFLKTHDLSFATRPVHQAAQYLSWGQRNLSFGLYGSYWRDMRKMCTLELLSSLKISTFRAMRREEIGHFIEFIKNNATSHDGGVAIDLSAKITTCNTDMSCRMVFGKKYSDEEFDPKGFKEIIKEFMHLAAAPNLGDYIPFLAPLDLQGLTKRMKAVNKVFDDFFDVIIDEHIQSKDKDQHETKDFVDVMLSFMGSEQSEYRIERLNIKAIILETLRLHPVAPLLLPHAAIEECTVNGFHIPKNSRVFINAWTIGRDPEYWDEPEKFFPERFSGNNIDYIGRDFEFIPFGSGRRSCPGMQLGMIVVRLMVAQIVHCFDWELPNGMVSSELDMNEEFGLTIPSNKTKEKEKNLPPGPKGYPLLGSLNLLGKNPHRDLQRLSQKYGPIMHMQLGLIPTIVVSSPKAAELFLKTHDLVFASRPPHLAAKHMAWEQTNLSFSLYGSYWRNMRKMCTIELLSSLKISTFRAMRREEIGHFIEFTKNATTNRVAVDLSAKITACNTNMSCRTVFGKKYSDEEFDPKGFNEIIKELMYLGATPNLGDYIPFLAPLDLQGLTKRMKVVQNVFDEFFEGIIDEHIQSKAKDDHEAKDFVDVMLRIMGSNESEYRIERSNIKVIILDMLLGSMDTSSTAIEWTISELIKHPTTMKKLQKELETTVGMERMVEESNLENLPYLDMVIKESMRLHPVAPLLLPHAPIEDCTVNGFHIPQNSRVIINTWTIGRDTEYWNEPEKFFPERFLGSDIDFKGRDFGFLPFGSGRRGCPGMQLGLIVVRLMVAQLVHCFDWELPDNMVASELDMSEVFGITTARTKHLVAIPTSLDLNKYQFQQLLTPPPSQKMALWLWKVLALVFFLVGYVLRKKTKEKKKNLPPGPKGYPLFGSLNLLGKNPHRDLERLSQKYGPIMHMQLGLIPTIVVSSSKAAELFLKTHDLVFASRPPHLAAKHMSWEQRNLSFAQYGSYWRDMRKMCTLELLSSLKISTFRAMRREEISHFIDSVKNATMAVDLSAKITTCNTDMSCRMVFGKKYSDDEFDPKGFKEIIKELMHLGAAPNLGDYIPFLAPLDLQGLTKRMKAVQKVFDEFFEGIIDEHIQSKAKDDHEDKDFVDVMLRIMGSEQSEYRIERPNIKAIILDMLIGSMDTSSTAIEWAISELIKHPTTMKKLQEEIKTMVGMERLVEESDLEKLPYLDMVIKESMRLHPVAPLLLPHAAAEDSVVNGFYIPQNSRVLINFWTIGRDPECWIEPEKFFPERFSGSDIDLKGRDFEFIPFGSGRRGCPGMQLGLLVVRLMVAQLVHCFDWELPDGMVASELDMSEEFVSYVLRKQSKEKKKNLPPGPKGYPLIGSLNLLGKNPHRDLQRLSRKYGPIMHMQLGLIPTIVVSSSKAAELFLKTHDLVFANRPPHLAAQHMSWEQRNLSFAQYGSYWRDMRKMCTLELLSSLKISTFKAMRREEIGHFIEFIKKATTNPVAVDLSAKIAVCNADMSCRMVLGKKYSDEEFDPKGFKEIIKELMYLGATPNLGDYIPFLAPLDLQGLTKRMKVVQKVFDEFFEGIIDEHIQSKAKDDHEAKDFVNDVLVGSIDTSSTAVEWAISELIKHPTTMKKLQEELKNKVGMERMVEESDLENLPYLDMVVKESMRLHPVAPLLIPHATIEDCTVNGFNIPQNSRVIINFWTIGRDPKYWNEPEMFIPERFSGSDIDFKGRNFEFIPFGSGRRSCPGMQLGLTVVRLMVAQLVHCFDWELPDGMVASELDMSEEFGLTTPRAKHLVAIPNYRLKK</sequence>
<dbReference type="GO" id="GO:0016705">
    <property type="term" value="F:oxidoreductase activity, acting on paired donors, with incorporation or reduction of molecular oxygen"/>
    <property type="evidence" value="ECO:0007669"/>
    <property type="project" value="InterPro"/>
</dbReference>
<dbReference type="PRINTS" id="PR00463">
    <property type="entry name" value="EP450I"/>
</dbReference>
<evidence type="ECO:0000313" key="12">
    <source>
        <dbReference type="EMBL" id="KAF4371521.1"/>
    </source>
</evidence>
<organism evidence="12 13">
    <name type="scientific">Cannabis sativa</name>
    <name type="common">Hemp</name>
    <name type="synonym">Marijuana</name>
    <dbReference type="NCBI Taxonomy" id="3483"/>
    <lineage>
        <taxon>Eukaryota</taxon>
        <taxon>Viridiplantae</taxon>
        <taxon>Streptophyta</taxon>
        <taxon>Embryophyta</taxon>
        <taxon>Tracheophyta</taxon>
        <taxon>Spermatophyta</taxon>
        <taxon>Magnoliopsida</taxon>
        <taxon>eudicotyledons</taxon>
        <taxon>Gunneridae</taxon>
        <taxon>Pentapetalae</taxon>
        <taxon>rosids</taxon>
        <taxon>fabids</taxon>
        <taxon>Rosales</taxon>
        <taxon>Cannabaceae</taxon>
        <taxon>Cannabis</taxon>
    </lineage>
</organism>
<proteinExistence type="inferred from homology"/>
<dbReference type="PANTHER" id="PTHR47943:SF2">
    <property type="entry name" value="CYTOCHROME P450"/>
    <property type="match status" value="1"/>
</dbReference>
<dbReference type="InterPro" id="IPR036396">
    <property type="entry name" value="Cyt_P450_sf"/>
</dbReference>
<dbReference type="EMBL" id="JAATIQ010000195">
    <property type="protein sequence ID" value="KAF4371521.1"/>
    <property type="molecule type" value="Genomic_DNA"/>
</dbReference>
<reference evidence="12 13" key="1">
    <citation type="journal article" date="2020" name="bioRxiv">
        <title>Sequence and annotation of 42 cannabis genomes reveals extensive copy number variation in cannabinoid synthesis and pathogen resistance genes.</title>
        <authorList>
            <person name="Mckernan K.J."/>
            <person name="Helbert Y."/>
            <person name="Kane L.T."/>
            <person name="Ebling H."/>
            <person name="Zhang L."/>
            <person name="Liu B."/>
            <person name="Eaton Z."/>
            <person name="Mclaughlin S."/>
            <person name="Kingan S."/>
            <person name="Baybayan P."/>
            <person name="Concepcion G."/>
            <person name="Jordan M."/>
            <person name="Riva A."/>
            <person name="Barbazuk W."/>
            <person name="Harkins T."/>
        </authorList>
    </citation>
    <scope>NUCLEOTIDE SEQUENCE [LARGE SCALE GENOMIC DNA]</scope>
    <source>
        <strain evidence="13">cv. Jamaican Lion 4</strain>
        <tissue evidence="12">Leaf</tissue>
    </source>
</reference>
<keyword evidence="13" id="KW-1185">Reference proteome</keyword>
<dbReference type="Pfam" id="PF00067">
    <property type="entry name" value="p450"/>
    <property type="match status" value="5"/>
</dbReference>
<comment type="cofactor">
    <cofactor evidence="1 10">
        <name>heme</name>
        <dbReference type="ChEBI" id="CHEBI:30413"/>
    </cofactor>
</comment>
<keyword evidence="7 10" id="KW-0408">Iron</keyword>
<evidence type="ECO:0000256" key="1">
    <source>
        <dbReference type="ARBA" id="ARBA00001971"/>
    </source>
</evidence>
<dbReference type="Proteomes" id="UP000583929">
    <property type="component" value="Unassembled WGS sequence"/>
</dbReference>
<evidence type="ECO:0000256" key="3">
    <source>
        <dbReference type="ARBA" id="ARBA00010617"/>
    </source>
</evidence>
<keyword evidence="9" id="KW-0472">Membrane</keyword>
<dbReference type="PRINTS" id="PR00385">
    <property type="entry name" value="P450"/>
</dbReference>
<dbReference type="Gene3D" id="1.10.630.10">
    <property type="entry name" value="Cytochrome P450"/>
    <property type="match status" value="5"/>
</dbReference>
<dbReference type="SUPFAM" id="SSF48264">
    <property type="entry name" value="Cytochrome P450"/>
    <property type="match status" value="4"/>
</dbReference>
<feature type="signal peptide" evidence="11">
    <location>
        <begin position="1"/>
        <end position="21"/>
    </location>
</feature>
<evidence type="ECO:0000256" key="7">
    <source>
        <dbReference type="ARBA" id="ARBA00023004"/>
    </source>
</evidence>
<dbReference type="InterPro" id="IPR001128">
    <property type="entry name" value="Cyt_P450"/>
</dbReference>
<evidence type="ECO:0008006" key="14">
    <source>
        <dbReference type="Google" id="ProtNLM"/>
    </source>
</evidence>
<gene>
    <name evidence="12" type="ORF">G4B88_008236</name>
</gene>
<feature type="chain" id="PRO_5029673473" description="Cytochrome P450" evidence="11">
    <location>
        <begin position="22"/>
        <end position="1855"/>
    </location>
</feature>
<dbReference type="GO" id="GO:0005506">
    <property type="term" value="F:iron ion binding"/>
    <property type="evidence" value="ECO:0007669"/>
    <property type="project" value="InterPro"/>
</dbReference>
<keyword evidence="4 10" id="KW-0349">Heme</keyword>
<dbReference type="GO" id="GO:0004497">
    <property type="term" value="F:monooxygenase activity"/>
    <property type="evidence" value="ECO:0007669"/>
    <property type="project" value="UniProtKB-KW"/>
</dbReference>
<evidence type="ECO:0000313" key="13">
    <source>
        <dbReference type="Proteomes" id="UP000583929"/>
    </source>
</evidence>
<evidence type="ECO:0000256" key="2">
    <source>
        <dbReference type="ARBA" id="ARBA00004370"/>
    </source>
</evidence>
<dbReference type="CDD" id="cd11072">
    <property type="entry name" value="CYP71-like"/>
    <property type="match status" value="3"/>
</dbReference>
<evidence type="ECO:0000256" key="9">
    <source>
        <dbReference type="ARBA" id="ARBA00023136"/>
    </source>
</evidence>